<evidence type="ECO:0000259" key="4">
    <source>
        <dbReference type="PROSITE" id="PS01124"/>
    </source>
</evidence>
<comment type="caution">
    <text evidence="5">The sequence shown here is derived from an EMBL/GenBank/DDBJ whole genome shotgun (WGS) entry which is preliminary data.</text>
</comment>
<organism evidence="5 6">
    <name type="scientific">Methylobacterium organophilum</name>
    <dbReference type="NCBI Taxonomy" id="410"/>
    <lineage>
        <taxon>Bacteria</taxon>
        <taxon>Pseudomonadati</taxon>
        <taxon>Pseudomonadota</taxon>
        <taxon>Alphaproteobacteria</taxon>
        <taxon>Hyphomicrobiales</taxon>
        <taxon>Methylobacteriaceae</taxon>
        <taxon>Methylobacterium</taxon>
    </lineage>
</organism>
<dbReference type="SMART" id="SM00342">
    <property type="entry name" value="HTH_ARAC"/>
    <property type="match status" value="1"/>
</dbReference>
<evidence type="ECO:0000256" key="1">
    <source>
        <dbReference type="ARBA" id="ARBA00023015"/>
    </source>
</evidence>
<evidence type="ECO:0000313" key="6">
    <source>
        <dbReference type="Proteomes" id="UP001055156"/>
    </source>
</evidence>
<accession>A0ABQ4TA19</accession>
<sequence length="346" mass="38524">MNGTIENGFGDGSSVLCHRFDPPIGADPDALGLAWREHIAPVFAVSWGPETDLSIPIGMRSYHLGELIVGDVIAPAHVLERSAEMIERQGLDHILLQFYRRGQSRVETRDRIELVTETQCVVFDLAQPVRIVADPVDATNLVIPRALLEDQGCRLDGLHGHAFDHGDDSFARLLHAFLANVVACGDLLQPHEAATAARAIAQLCGTYLRGRDGSPPPQKLEASIKVRRFIERELHNFDLGPAMIAAHLGLSRSTLYRLFTESGGVLAYIRDRRLMRAMRILVRGEGGRPLRISQLAYTVGFSDDKTFRRAFRRRFGFMPSETSGYHLGLDDRRAGMPVLRSWIENL</sequence>
<dbReference type="Pfam" id="PF12833">
    <property type="entry name" value="HTH_18"/>
    <property type="match status" value="1"/>
</dbReference>
<keyword evidence="1" id="KW-0805">Transcription regulation</keyword>
<reference evidence="5" key="1">
    <citation type="journal article" date="2021" name="Front. Microbiol.">
        <title>Comprehensive Comparative Genomics and Phenotyping of Methylobacterium Species.</title>
        <authorList>
            <person name="Alessa O."/>
            <person name="Ogura Y."/>
            <person name="Fujitani Y."/>
            <person name="Takami H."/>
            <person name="Hayashi T."/>
            <person name="Sahin N."/>
            <person name="Tani A."/>
        </authorList>
    </citation>
    <scope>NUCLEOTIDE SEQUENCE</scope>
    <source>
        <strain evidence="5">NBRC 15689</strain>
    </source>
</reference>
<gene>
    <name evidence="5" type="ORF">LKMONMHP_3020</name>
</gene>
<dbReference type="InterPro" id="IPR050204">
    <property type="entry name" value="AraC_XylS_family_regulators"/>
</dbReference>
<dbReference type="InterPro" id="IPR018060">
    <property type="entry name" value="HTH_AraC"/>
</dbReference>
<dbReference type="PANTHER" id="PTHR46796">
    <property type="entry name" value="HTH-TYPE TRANSCRIPTIONAL ACTIVATOR RHAS-RELATED"/>
    <property type="match status" value="1"/>
</dbReference>
<proteinExistence type="predicted"/>
<dbReference type="Pfam" id="PF14525">
    <property type="entry name" value="AraC_binding_2"/>
    <property type="match status" value="1"/>
</dbReference>
<dbReference type="EMBL" id="BPQV01000008">
    <property type="protein sequence ID" value="GJE28153.1"/>
    <property type="molecule type" value="Genomic_DNA"/>
</dbReference>
<name>A0ABQ4TA19_METOR</name>
<reference evidence="5" key="2">
    <citation type="submission" date="2021-08" db="EMBL/GenBank/DDBJ databases">
        <authorList>
            <person name="Tani A."/>
            <person name="Ola A."/>
            <person name="Ogura Y."/>
            <person name="Katsura K."/>
            <person name="Hayashi T."/>
        </authorList>
    </citation>
    <scope>NUCLEOTIDE SEQUENCE</scope>
    <source>
        <strain evidence="5">NBRC 15689</strain>
    </source>
</reference>
<keyword evidence="6" id="KW-1185">Reference proteome</keyword>
<evidence type="ECO:0000313" key="5">
    <source>
        <dbReference type="EMBL" id="GJE28153.1"/>
    </source>
</evidence>
<feature type="domain" description="HTH araC/xylS-type" evidence="4">
    <location>
        <begin position="224"/>
        <end position="325"/>
    </location>
</feature>
<evidence type="ECO:0000256" key="2">
    <source>
        <dbReference type="ARBA" id="ARBA00023125"/>
    </source>
</evidence>
<dbReference type="InterPro" id="IPR009057">
    <property type="entry name" value="Homeodomain-like_sf"/>
</dbReference>
<dbReference type="PANTHER" id="PTHR46796:SF6">
    <property type="entry name" value="ARAC SUBFAMILY"/>
    <property type="match status" value="1"/>
</dbReference>
<keyword evidence="2" id="KW-0238">DNA-binding</keyword>
<dbReference type="PROSITE" id="PS01124">
    <property type="entry name" value="HTH_ARAC_FAMILY_2"/>
    <property type="match status" value="1"/>
</dbReference>
<dbReference type="Proteomes" id="UP001055156">
    <property type="component" value="Unassembled WGS sequence"/>
</dbReference>
<evidence type="ECO:0000256" key="3">
    <source>
        <dbReference type="ARBA" id="ARBA00023163"/>
    </source>
</evidence>
<dbReference type="InterPro" id="IPR035418">
    <property type="entry name" value="AraC-bd_2"/>
</dbReference>
<protein>
    <recommendedName>
        <fullName evidence="4">HTH araC/xylS-type domain-containing protein</fullName>
    </recommendedName>
</protein>
<keyword evidence="3" id="KW-0804">Transcription</keyword>
<dbReference type="SUPFAM" id="SSF46689">
    <property type="entry name" value="Homeodomain-like"/>
    <property type="match status" value="1"/>
</dbReference>
<dbReference type="Gene3D" id="1.10.10.60">
    <property type="entry name" value="Homeodomain-like"/>
    <property type="match status" value="1"/>
</dbReference>